<comment type="catalytic activity">
    <reaction evidence="15 16">
        <text>a ubiquinone + NADH + 5 H(+)(in) = a ubiquinol + NAD(+) + 4 H(+)(out)</text>
        <dbReference type="Rhea" id="RHEA:29091"/>
        <dbReference type="Rhea" id="RHEA-COMP:9565"/>
        <dbReference type="Rhea" id="RHEA-COMP:9566"/>
        <dbReference type="ChEBI" id="CHEBI:15378"/>
        <dbReference type="ChEBI" id="CHEBI:16389"/>
        <dbReference type="ChEBI" id="CHEBI:17976"/>
        <dbReference type="ChEBI" id="CHEBI:57540"/>
        <dbReference type="ChEBI" id="CHEBI:57945"/>
        <dbReference type="EC" id="7.1.1.2"/>
    </reaction>
</comment>
<keyword evidence="8" id="KW-1278">Translocase</keyword>
<keyword evidence="11 16" id="KW-0520">NAD</keyword>
<reference evidence="20" key="1">
    <citation type="submission" date="2008-09" db="EMBL/GenBank/DDBJ databases">
        <title>Phylogenetics of the bird family Emberizidae inferred by mitochondrial genomes.</title>
        <authorList>
            <person name="Carson R.J."/>
            <person name="Spicer G.S."/>
        </authorList>
    </citation>
    <scope>NUCLEOTIDE SEQUENCE</scope>
</reference>
<feature type="transmembrane region" description="Helical" evidence="16">
    <location>
        <begin position="302"/>
        <end position="320"/>
    </location>
</feature>
<evidence type="ECO:0000259" key="19">
    <source>
        <dbReference type="Pfam" id="PF06455"/>
    </source>
</evidence>
<dbReference type="GO" id="GO:0005743">
    <property type="term" value="C:mitochondrial inner membrane"/>
    <property type="evidence" value="ECO:0007669"/>
    <property type="project" value="UniProtKB-SubCell"/>
</dbReference>
<geneLocation type="mitochondrion" evidence="20"/>
<dbReference type="GO" id="GO:0015990">
    <property type="term" value="P:electron transport coupled proton transport"/>
    <property type="evidence" value="ECO:0007669"/>
    <property type="project" value="TreeGrafter"/>
</dbReference>
<keyword evidence="5" id="KW-0679">Respiratory chain</keyword>
<dbReference type="GO" id="GO:0008137">
    <property type="term" value="F:NADH dehydrogenase (ubiquinone) activity"/>
    <property type="evidence" value="ECO:0007669"/>
    <property type="project" value="UniProtKB-EC"/>
</dbReference>
<evidence type="ECO:0000256" key="1">
    <source>
        <dbReference type="ARBA" id="ARBA00004448"/>
    </source>
</evidence>
<evidence type="ECO:0000256" key="10">
    <source>
        <dbReference type="ARBA" id="ARBA00022989"/>
    </source>
</evidence>
<evidence type="ECO:0000256" key="11">
    <source>
        <dbReference type="ARBA" id="ARBA00023027"/>
    </source>
</evidence>
<dbReference type="InterPro" id="IPR001516">
    <property type="entry name" value="Proton_antipo_N"/>
</dbReference>
<name>A0A342B9B9_SPITI</name>
<dbReference type="AlphaFoldDB" id="A0A342B9B9"/>
<keyword evidence="4 16" id="KW-0813">Transport</keyword>
<dbReference type="InterPro" id="IPR018393">
    <property type="entry name" value="NADHpl_OxRdtase_5_subgr"/>
</dbReference>
<feature type="transmembrane region" description="Helical" evidence="16">
    <location>
        <begin position="212"/>
        <end position="230"/>
    </location>
</feature>
<evidence type="ECO:0000256" key="16">
    <source>
        <dbReference type="RuleBase" id="RU003404"/>
    </source>
</evidence>
<feature type="transmembrane region" description="Helical" evidence="16">
    <location>
        <begin position="142"/>
        <end position="161"/>
    </location>
</feature>
<evidence type="ECO:0000259" key="17">
    <source>
        <dbReference type="Pfam" id="PF00361"/>
    </source>
</evidence>
<comment type="function">
    <text evidence="16">Core subunit of the mitochondrial membrane respiratory chain NADH dehydrogenase (Complex I) which catalyzes electron transfer from NADH through the respiratory chain, using ubiquinone as an electron acceptor. Essential for the catalytic activity and assembly of complex I.</text>
</comment>
<dbReference type="Pfam" id="PF06455">
    <property type="entry name" value="NADH5_C"/>
    <property type="match status" value="1"/>
</dbReference>
<comment type="similarity">
    <text evidence="16">Belongs to the complex I subunit 5 family.</text>
</comment>
<evidence type="ECO:0000256" key="6">
    <source>
        <dbReference type="ARBA" id="ARBA00022692"/>
    </source>
</evidence>
<dbReference type="Pfam" id="PF00662">
    <property type="entry name" value="Proton_antipo_N"/>
    <property type="match status" value="1"/>
</dbReference>
<dbReference type="Pfam" id="PF00361">
    <property type="entry name" value="Proton_antipo_M"/>
    <property type="match status" value="1"/>
</dbReference>
<feature type="transmembrane region" description="Helical" evidence="16">
    <location>
        <begin position="486"/>
        <end position="506"/>
    </location>
</feature>
<keyword evidence="13 16" id="KW-0496">Mitochondrion</keyword>
<keyword evidence="12 16" id="KW-0830">Ubiquinone</keyword>
<keyword evidence="10 16" id="KW-1133">Transmembrane helix</keyword>
<proteinExistence type="inferred from homology"/>
<feature type="transmembrane region" description="Helical" evidence="16">
    <location>
        <begin position="408"/>
        <end position="435"/>
    </location>
</feature>
<dbReference type="InterPro" id="IPR010934">
    <property type="entry name" value="NADH_DH_su5_C"/>
</dbReference>
<feature type="transmembrane region" description="Helical" evidence="16">
    <location>
        <begin position="46"/>
        <end position="66"/>
    </location>
</feature>
<feature type="transmembrane region" description="Helical" evidence="16">
    <location>
        <begin position="369"/>
        <end position="388"/>
    </location>
</feature>
<evidence type="ECO:0000256" key="5">
    <source>
        <dbReference type="ARBA" id="ARBA00022660"/>
    </source>
</evidence>
<evidence type="ECO:0000256" key="3">
    <source>
        <dbReference type="ARBA" id="ARBA00021096"/>
    </source>
</evidence>
<feature type="transmembrane region" description="Helical" evidence="16">
    <location>
        <begin position="585"/>
        <end position="604"/>
    </location>
</feature>
<dbReference type="PANTHER" id="PTHR42829:SF2">
    <property type="entry name" value="NADH-UBIQUINONE OXIDOREDUCTASE CHAIN 5"/>
    <property type="match status" value="1"/>
</dbReference>
<evidence type="ECO:0000256" key="12">
    <source>
        <dbReference type="ARBA" id="ARBA00023075"/>
    </source>
</evidence>
<evidence type="ECO:0000256" key="14">
    <source>
        <dbReference type="ARBA" id="ARBA00023136"/>
    </source>
</evidence>
<feature type="transmembrane region" description="Helical" evidence="16">
    <location>
        <begin position="119"/>
        <end position="136"/>
    </location>
</feature>
<dbReference type="GO" id="GO:0003954">
    <property type="term" value="F:NADH dehydrogenase activity"/>
    <property type="evidence" value="ECO:0007669"/>
    <property type="project" value="TreeGrafter"/>
</dbReference>
<keyword evidence="6 16" id="KW-0812">Transmembrane</keyword>
<dbReference type="GO" id="GO:0042773">
    <property type="term" value="P:ATP synthesis coupled electron transport"/>
    <property type="evidence" value="ECO:0007669"/>
    <property type="project" value="InterPro"/>
</dbReference>
<feature type="transmembrane region" description="Helical" evidence="16">
    <location>
        <begin position="274"/>
        <end position="295"/>
    </location>
</feature>
<organism evidence="20">
    <name type="scientific">Spinus tristis</name>
    <name type="common">American goldfinch</name>
    <name type="synonym">Carduelis tristis</name>
    <dbReference type="NCBI Taxonomy" id="54773"/>
    <lineage>
        <taxon>Eukaryota</taxon>
        <taxon>Metazoa</taxon>
        <taxon>Chordata</taxon>
        <taxon>Craniata</taxon>
        <taxon>Vertebrata</taxon>
        <taxon>Euteleostomi</taxon>
        <taxon>Archelosauria</taxon>
        <taxon>Archosauria</taxon>
        <taxon>Dinosauria</taxon>
        <taxon>Saurischia</taxon>
        <taxon>Theropoda</taxon>
        <taxon>Coelurosauria</taxon>
        <taxon>Aves</taxon>
        <taxon>Neognathae</taxon>
        <taxon>Neoaves</taxon>
        <taxon>Telluraves</taxon>
        <taxon>Australaves</taxon>
        <taxon>Passeriformes</taxon>
        <taxon>Passeroidea</taxon>
        <taxon>Fringillidae</taxon>
        <taxon>Carduelinae</taxon>
        <taxon>Spinus</taxon>
    </lineage>
</organism>
<keyword evidence="9" id="KW-0249">Electron transport</keyword>
<feature type="transmembrane region" description="Helical" evidence="16">
    <location>
        <begin position="242"/>
        <end position="262"/>
    </location>
</feature>
<feature type="domain" description="NADH:quinone oxidoreductase/Mrp antiporter transmembrane" evidence="17">
    <location>
        <begin position="136"/>
        <end position="416"/>
    </location>
</feature>
<dbReference type="EMBL" id="FJ236301">
    <property type="protein sequence ID" value="ACI31788.1"/>
    <property type="molecule type" value="Genomic_DNA"/>
</dbReference>
<evidence type="ECO:0000256" key="8">
    <source>
        <dbReference type="ARBA" id="ARBA00022967"/>
    </source>
</evidence>
<feature type="domain" description="NADH-Ubiquinone oxidoreductase (complex I) chain 5 N-terminal" evidence="18">
    <location>
        <begin position="70"/>
        <end position="120"/>
    </location>
</feature>
<evidence type="ECO:0000313" key="20">
    <source>
        <dbReference type="EMBL" id="ACI31788.1"/>
    </source>
</evidence>
<dbReference type="InterPro" id="IPR001750">
    <property type="entry name" value="ND/Mrp_TM"/>
</dbReference>
<feature type="transmembrane region" description="Helical" evidence="16">
    <location>
        <begin position="326"/>
        <end position="348"/>
    </location>
</feature>
<feature type="transmembrane region" description="Helical" evidence="16">
    <location>
        <begin position="455"/>
        <end position="474"/>
    </location>
</feature>
<keyword evidence="14 16" id="KW-0472">Membrane</keyword>
<evidence type="ECO:0000256" key="7">
    <source>
        <dbReference type="ARBA" id="ARBA00022792"/>
    </source>
</evidence>
<feature type="transmembrane region" description="Helical" evidence="16">
    <location>
        <begin position="173"/>
        <end position="192"/>
    </location>
</feature>
<evidence type="ECO:0000256" key="4">
    <source>
        <dbReference type="ARBA" id="ARBA00022448"/>
    </source>
</evidence>
<protein>
    <recommendedName>
        <fullName evidence="3 16">NADH-ubiquinone oxidoreductase chain 5</fullName>
        <ecNumber evidence="2 16">7.1.1.2</ecNumber>
    </recommendedName>
</protein>
<accession>A0A342B9B9</accession>
<feature type="transmembrane region" description="Helical" evidence="16">
    <location>
        <begin position="86"/>
        <end position="107"/>
    </location>
</feature>
<sequence>MDLSLVLNTFMLLTLATLSTPILFPLLSPNSKNTPNIITNTVKTSFLISLVPMTIHIYSGTESLISLWEWKFIMNFKIPISLKMDFYSLTFFPIALFVSWSILQFATWYMASDPHITKFFIYLLFFLMAMLILILANNLFVLFIGWEGVGIMSFLLISWWHGRAEANTAALQAVLYNRVGDIGLILSMAWLASTMNTWEIHQLPSPSQTPTLPLLGLILAATGKSAQFGLHPWLPAAMEGPTPVSALLHSSTMVVAGIFLLIRTHPLLSNNQTALTLCLCLGALSTLFAATCALTQNDIKKIIAFSTSSQLGLMMVTIGLNLPELAFLHISTHAFFKAMLFLCSGSIIHNLNGEQDIRKMGGLQKMMPTTTSCFTIGNLALMGTPFLAGFYSKDQIIESLNTSYLNTWALLLTLLATSFTAVYTIRMTVLVQTGFVRIPPLTPMNENDPAVTSPITRLALGSILTGFLITSFIIPTKTPTMTMPPSIKMTALVVTALGIALALEISKMAQTLILTKQTTFSNFSMSLGYFNPLTHRLTMSNLLSGGQNIASHLIDLSWYKILGPEGLANLQLMATKTATSFHSGLIKAYLGAFALSIIIILMSMH</sequence>
<evidence type="ECO:0000256" key="9">
    <source>
        <dbReference type="ARBA" id="ARBA00022982"/>
    </source>
</evidence>
<dbReference type="PANTHER" id="PTHR42829">
    <property type="entry name" value="NADH-UBIQUINONE OXIDOREDUCTASE CHAIN 5"/>
    <property type="match status" value="1"/>
</dbReference>
<keyword evidence="7" id="KW-0999">Mitochondrion inner membrane</keyword>
<comment type="subcellular location">
    <subcellularLocation>
        <location evidence="1">Mitochondrion inner membrane</location>
        <topology evidence="1">Multi-pass membrane protein</topology>
    </subcellularLocation>
</comment>
<evidence type="ECO:0000259" key="18">
    <source>
        <dbReference type="Pfam" id="PF00662"/>
    </source>
</evidence>
<dbReference type="SMR" id="A0A342B9B9"/>
<dbReference type="EC" id="7.1.1.2" evidence="2 16"/>
<evidence type="ECO:0000256" key="2">
    <source>
        <dbReference type="ARBA" id="ARBA00012944"/>
    </source>
</evidence>
<evidence type="ECO:0000256" key="13">
    <source>
        <dbReference type="ARBA" id="ARBA00023128"/>
    </source>
</evidence>
<feature type="domain" description="NADH dehydrogenase subunit 5 C-terminal" evidence="19">
    <location>
        <begin position="423"/>
        <end position="604"/>
    </location>
</feature>
<gene>
    <name evidence="20" type="primary">ND5</name>
</gene>
<dbReference type="InterPro" id="IPR003945">
    <property type="entry name" value="NU5C-like"/>
</dbReference>
<evidence type="ECO:0000256" key="15">
    <source>
        <dbReference type="ARBA" id="ARBA00049551"/>
    </source>
</evidence>
<dbReference type="NCBIfam" id="TIGR01974">
    <property type="entry name" value="NDH_I_L"/>
    <property type="match status" value="1"/>
</dbReference>
<dbReference type="PRINTS" id="PR01434">
    <property type="entry name" value="NADHDHGNASE5"/>
</dbReference>
<feature type="transmembrane region" description="Helical" evidence="16">
    <location>
        <begin position="6"/>
        <end position="26"/>
    </location>
</feature>